<name>A0AAW1FTC6_ZOAVI</name>
<evidence type="ECO:0000313" key="2">
    <source>
        <dbReference type="EMBL" id="KAK9538124.1"/>
    </source>
</evidence>
<dbReference type="Proteomes" id="UP001488805">
    <property type="component" value="Unassembled WGS sequence"/>
</dbReference>
<accession>A0AAW1FTC6</accession>
<sequence>MSMQSQGPEVVLDYEECGHADVSQRPPFKEEKGGDGQKREPAKASSTSQRVWAILICRLLSLDKHPQPQKLGAHRCSVPFI</sequence>
<keyword evidence="3" id="KW-1185">Reference proteome</keyword>
<reference evidence="2 3" key="1">
    <citation type="journal article" date="2024" name="Genome Biol. Evol.">
        <title>Chromosome-level genome assembly of the viviparous eelpout Zoarces viviparus.</title>
        <authorList>
            <person name="Fuhrmann N."/>
            <person name="Brasseur M.V."/>
            <person name="Bakowski C.E."/>
            <person name="Podsiadlowski L."/>
            <person name="Prost S."/>
            <person name="Krehenwinkel H."/>
            <person name="Mayer C."/>
        </authorList>
    </citation>
    <scope>NUCLEOTIDE SEQUENCE [LARGE SCALE GENOMIC DNA]</scope>
    <source>
        <strain evidence="2">NO-MEL_2022_Ind0_liver</strain>
    </source>
</reference>
<evidence type="ECO:0000256" key="1">
    <source>
        <dbReference type="SAM" id="MobiDB-lite"/>
    </source>
</evidence>
<proteinExistence type="predicted"/>
<evidence type="ECO:0000313" key="3">
    <source>
        <dbReference type="Proteomes" id="UP001488805"/>
    </source>
</evidence>
<dbReference type="AlphaFoldDB" id="A0AAW1FTC6"/>
<organism evidence="2 3">
    <name type="scientific">Zoarces viviparus</name>
    <name type="common">Viviparous eelpout</name>
    <name type="synonym">Blennius viviparus</name>
    <dbReference type="NCBI Taxonomy" id="48416"/>
    <lineage>
        <taxon>Eukaryota</taxon>
        <taxon>Metazoa</taxon>
        <taxon>Chordata</taxon>
        <taxon>Craniata</taxon>
        <taxon>Vertebrata</taxon>
        <taxon>Euteleostomi</taxon>
        <taxon>Actinopterygii</taxon>
        <taxon>Neopterygii</taxon>
        <taxon>Teleostei</taxon>
        <taxon>Neoteleostei</taxon>
        <taxon>Acanthomorphata</taxon>
        <taxon>Eupercaria</taxon>
        <taxon>Perciformes</taxon>
        <taxon>Cottioidei</taxon>
        <taxon>Zoarcales</taxon>
        <taxon>Zoarcidae</taxon>
        <taxon>Zoarcinae</taxon>
        <taxon>Zoarces</taxon>
    </lineage>
</organism>
<protein>
    <submittedName>
        <fullName evidence="2">Uncharacterized protein</fullName>
    </submittedName>
</protein>
<gene>
    <name evidence="2" type="ORF">VZT92_005679</name>
</gene>
<dbReference type="EMBL" id="JBCEZU010000034">
    <property type="protein sequence ID" value="KAK9538124.1"/>
    <property type="molecule type" value="Genomic_DNA"/>
</dbReference>
<feature type="compositionally biased region" description="Basic and acidic residues" evidence="1">
    <location>
        <begin position="27"/>
        <end position="42"/>
    </location>
</feature>
<comment type="caution">
    <text evidence="2">The sequence shown here is derived from an EMBL/GenBank/DDBJ whole genome shotgun (WGS) entry which is preliminary data.</text>
</comment>
<feature type="region of interest" description="Disordered" evidence="1">
    <location>
        <begin position="1"/>
        <end position="49"/>
    </location>
</feature>